<dbReference type="GO" id="GO:0071479">
    <property type="term" value="P:cellular response to ionizing radiation"/>
    <property type="evidence" value="ECO:0007669"/>
    <property type="project" value="TreeGrafter"/>
</dbReference>
<feature type="compositionally biased region" description="Polar residues" evidence="3">
    <location>
        <begin position="418"/>
        <end position="427"/>
    </location>
</feature>
<feature type="compositionally biased region" description="Acidic residues" evidence="3">
    <location>
        <begin position="433"/>
        <end position="443"/>
    </location>
</feature>
<dbReference type="InterPro" id="IPR026584">
    <property type="entry name" value="Rad9"/>
</dbReference>
<dbReference type="GO" id="GO:0031573">
    <property type="term" value="P:mitotic intra-S DNA damage checkpoint signaling"/>
    <property type="evidence" value="ECO:0007669"/>
    <property type="project" value="TreeGrafter"/>
</dbReference>
<dbReference type="Proteomes" id="UP001140949">
    <property type="component" value="Unassembled WGS sequence"/>
</dbReference>
<name>A0AAX6EY43_IRIPA</name>
<proteinExistence type="inferred from homology"/>
<dbReference type="PANTHER" id="PTHR15237">
    <property type="entry name" value="DNA REPAIR PROTEIN RAD9"/>
    <property type="match status" value="1"/>
</dbReference>
<dbReference type="FunFam" id="3.70.10.10:FF:000012">
    <property type="entry name" value="cell cycle checkpoint control protein RAD9A"/>
    <property type="match status" value="1"/>
</dbReference>
<protein>
    <submittedName>
        <fullName evidence="4">Cell cycle checkpoint control protein RAD9A</fullName>
    </submittedName>
</protein>
<dbReference type="GO" id="GO:0006281">
    <property type="term" value="P:DNA repair"/>
    <property type="evidence" value="ECO:0007669"/>
    <property type="project" value="UniProtKB-UniRule"/>
</dbReference>
<dbReference type="GO" id="GO:0000076">
    <property type="term" value="P:DNA replication checkpoint signaling"/>
    <property type="evidence" value="ECO:0007669"/>
    <property type="project" value="TreeGrafter"/>
</dbReference>
<comment type="similarity">
    <text evidence="1 2">Belongs to the rad9 family.</text>
</comment>
<dbReference type="InterPro" id="IPR007268">
    <property type="entry name" value="Rad9/Ddc1"/>
</dbReference>
<dbReference type="AlphaFoldDB" id="A0AAX6EY43"/>
<reference evidence="4" key="2">
    <citation type="submission" date="2023-04" db="EMBL/GenBank/DDBJ databases">
        <authorList>
            <person name="Bruccoleri R.E."/>
            <person name="Oakeley E.J."/>
            <person name="Faust A.-M."/>
            <person name="Dessus-Babus S."/>
            <person name="Altorfer M."/>
            <person name="Burckhardt D."/>
            <person name="Oertli M."/>
            <person name="Naumann U."/>
            <person name="Petersen F."/>
            <person name="Wong J."/>
        </authorList>
    </citation>
    <scope>NUCLEOTIDE SEQUENCE</scope>
    <source>
        <strain evidence="4">GSM-AAB239-AS_SAM_17_03QT</strain>
        <tissue evidence="4">Leaf</tissue>
    </source>
</reference>
<dbReference type="Gene3D" id="3.70.10.10">
    <property type="match status" value="1"/>
</dbReference>
<evidence type="ECO:0000256" key="2">
    <source>
        <dbReference type="PIRNR" id="PIRNR009303"/>
    </source>
</evidence>
<keyword evidence="5" id="KW-1185">Reference proteome</keyword>
<sequence>MELSLSGNALKTFHRSVTSLARIGTDLVLRASPAELVLHTLNSSRSAYQSVAFKPDFLDSFRLLQAPSSSSSSSSSPVVCSVLLKSVCSVLRTPATSVDRLSALLPSPDATKLQWTLQCHNGVKKTYWINCNAEPDIQNLSLDRRRFPSSFVVRPRDLTRLLSNFQSSLHEITIIATEPSAMPSDAGTEIGGKAVELRSYIDPAKDNSDSALHTQLWIDPADEFLQYTHVGNPVDVTFGVKELKAFLSFCEGCEVDIHLFFEKAGEPILMAPRFGFDDSSNSDFDATLVLATMLVSQLTEGNATMQPPTASVPHAHDVGNGSQSRATTAMHATGLENPSDHTKIWSDLSGSATRIPEDTRDRQAHMQDIPNSSVHNVMERPDTVNVSKVPPTVEKIADTRLPMEIDQMDVAQDRTEMNANPYSQHHPSNWVGADDDDEEDEGDLYVQSTPQYDD</sequence>
<dbReference type="GO" id="GO:0030896">
    <property type="term" value="C:checkpoint clamp complex"/>
    <property type="evidence" value="ECO:0007669"/>
    <property type="project" value="UniProtKB-UniRule"/>
</dbReference>
<dbReference type="EMBL" id="JANAVB010033219">
    <property type="protein sequence ID" value="KAJ6808655.1"/>
    <property type="molecule type" value="Genomic_DNA"/>
</dbReference>
<evidence type="ECO:0000256" key="3">
    <source>
        <dbReference type="SAM" id="MobiDB-lite"/>
    </source>
</evidence>
<comment type="caution">
    <text evidence="4">The sequence shown here is derived from an EMBL/GenBank/DDBJ whole genome shotgun (WGS) entry which is preliminary data.</text>
</comment>
<reference evidence="4" key="1">
    <citation type="journal article" date="2023" name="GigaByte">
        <title>Genome assembly of the bearded iris, Iris pallida Lam.</title>
        <authorList>
            <person name="Bruccoleri R.E."/>
            <person name="Oakeley E.J."/>
            <person name="Faust A.M.E."/>
            <person name="Altorfer M."/>
            <person name="Dessus-Babus S."/>
            <person name="Burckhardt D."/>
            <person name="Oertli M."/>
            <person name="Naumann U."/>
            <person name="Petersen F."/>
            <person name="Wong J."/>
        </authorList>
    </citation>
    <scope>NUCLEOTIDE SEQUENCE</scope>
    <source>
        <strain evidence="4">GSM-AAB239-AS_SAM_17_03QT</strain>
    </source>
</reference>
<dbReference type="Pfam" id="PF04139">
    <property type="entry name" value="Rad9"/>
    <property type="match status" value="1"/>
</dbReference>
<feature type="region of interest" description="Disordered" evidence="3">
    <location>
        <begin position="418"/>
        <end position="454"/>
    </location>
</feature>
<dbReference type="InterPro" id="IPR046938">
    <property type="entry name" value="DNA_clamp_sf"/>
</dbReference>
<evidence type="ECO:0000256" key="1">
    <source>
        <dbReference type="ARBA" id="ARBA00008494"/>
    </source>
</evidence>
<dbReference type="SUPFAM" id="SSF55979">
    <property type="entry name" value="DNA clamp"/>
    <property type="match status" value="1"/>
</dbReference>
<organism evidence="4 5">
    <name type="scientific">Iris pallida</name>
    <name type="common">Sweet iris</name>
    <dbReference type="NCBI Taxonomy" id="29817"/>
    <lineage>
        <taxon>Eukaryota</taxon>
        <taxon>Viridiplantae</taxon>
        <taxon>Streptophyta</taxon>
        <taxon>Embryophyta</taxon>
        <taxon>Tracheophyta</taxon>
        <taxon>Spermatophyta</taxon>
        <taxon>Magnoliopsida</taxon>
        <taxon>Liliopsida</taxon>
        <taxon>Asparagales</taxon>
        <taxon>Iridaceae</taxon>
        <taxon>Iridoideae</taxon>
        <taxon>Irideae</taxon>
        <taxon>Iris</taxon>
    </lineage>
</organism>
<dbReference type="PIRSF" id="PIRSF009303">
    <property type="entry name" value="Cell_cycle_RAD9"/>
    <property type="match status" value="1"/>
</dbReference>
<evidence type="ECO:0000313" key="4">
    <source>
        <dbReference type="EMBL" id="KAJ6808655.1"/>
    </source>
</evidence>
<evidence type="ECO:0000313" key="5">
    <source>
        <dbReference type="Proteomes" id="UP001140949"/>
    </source>
</evidence>
<dbReference type="PANTHER" id="PTHR15237:SF0">
    <property type="entry name" value="CELL CYCLE CHECKPOINT CONTROL PROTEIN"/>
    <property type="match status" value="1"/>
</dbReference>
<gene>
    <name evidence="4" type="ORF">M6B38_164950</name>
</gene>
<accession>A0AAX6EY43</accession>